<evidence type="ECO:0000313" key="5">
    <source>
        <dbReference type="Proteomes" id="UP000036261"/>
    </source>
</evidence>
<dbReference type="Gene3D" id="2.60.120.200">
    <property type="match status" value="1"/>
</dbReference>
<evidence type="ECO:0000256" key="2">
    <source>
        <dbReference type="SAM" id="SignalP"/>
    </source>
</evidence>
<dbReference type="EMBL" id="LFND01000003">
    <property type="protein sequence ID" value="KMQ65163.1"/>
    <property type="molecule type" value="Genomic_DNA"/>
</dbReference>
<dbReference type="PROSITE" id="PS50060">
    <property type="entry name" value="MAM_2"/>
    <property type="match status" value="1"/>
</dbReference>
<dbReference type="PATRIC" id="fig|558151.6.peg.2823"/>
<keyword evidence="1 2" id="KW-0732">Signal</keyword>
<dbReference type="STRING" id="558151.ACM46_13365"/>
<dbReference type="InterPro" id="IPR026444">
    <property type="entry name" value="Secre_tail"/>
</dbReference>
<dbReference type="Proteomes" id="UP000036261">
    <property type="component" value="Unassembled WGS sequence"/>
</dbReference>
<reference evidence="4 5" key="1">
    <citation type="journal article" date="2013" name="Int. J. Syst. Evol. Microbiol.">
        <title>Chryseobacterium angstadtii sp. nov., isolated from a newt tank.</title>
        <authorList>
            <person name="Kirk K.E."/>
            <person name="Hoffman J.A."/>
            <person name="Smith K.A."/>
            <person name="Strahan B.L."/>
            <person name="Failor K.C."/>
            <person name="Krebs J.E."/>
            <person name="Gale A.N."/>
            <person name="Do T.D."/>
            <person name="Sontag T.C."/>
            <person name="Batties A.M."/>
            <person name="Mistiszyn K."/>
            <person name="Newman J.D."/>
        </authorList>
    </citation>
    <scope>NUCLEOTIDE SEQUENCE [LARGE SCALE GENOMIC DNA]</scope>
    <source>
        <strain evidence="4 5">KM</strain>
    </source>
</reference>
<dbReference type="InterPro" id="IPR000998">
    <property type="entry name" value="MAM_dom"/>
</dbReference>
<dbReference type="AlphaFoldDB" id="A0A0J7IFE9"/>
<keyword evidence="5" id="KW-1185">Reference proteome</keyword>
<dbReference type="GO" id="GO:0005975">
    <property type="term" value="P:carbohydrate metabolic process"/>
    <property type="evidence" value="ECO:0007669"/>
    <property type="project" value="UniProtKB-ARBA"/>
</dbReference>
<dbReference type="SUPFAM" id="SSF49899">
    <property type="entry name" value="Concanavalin A-like lectins/glucanases"/>
    <property type="match status" value="1"/>
</dbReference>
<dbReference type="GO" id="GO:0004553">
    <property type="term" value="F:hydrolase activity, hydrolyzing O-glycosyl compounds"/>
    <property type="evidence" value="ECO:0007669"/>
    <property type="project" value="UniProtKB-ARBA"/>
</dbReference>
<gene>
    <name evidence="4" type="ORF">ACM46_13365</name>
</gene>
<dbReference type="RefSeq" id="WP_048507100.1">
    <property type="nucleotide sequence ID" value="NZ_LFND01000003.1"/>
</dbReference>
<dbReference type="NCBIfam" id="NF038128">
    <property type="entry name" value="choice_anch_J"/>
    <property type="match status" value="1"/>
</dbReference>
<feature type="domain" description="MAM" evidence="3">
    <location>
        <begin position="24"/>
        <end position="185"/>
    </location>
</feature>
<evidence type="ECO:0000259" key="3">
    <source>
        <dbReference type="PROSITE" id="PS50060"/>
    </source>
</evidence>
<evidence type="ECO:0000256" key="1">
    <source>
        <dbReference type="ARBA" id="ARBA00022729"/>
    </source>
</evidence>
<dbReference type="Pfam" id="PF18962">
    <property type="entry name" value="Por_Secre_tail"/>
    <property type="match status" value="1"/>
</dbReference>
<dbReference type="Pfam" id="PF00629">
    <property type="entry name" value="MAM"/>
    <property type="match status" value="1"/>
</dbReference>
<dbReference type="GO" id="GO:0016020">
    <property type="term" value="C:membrane"/>
    <property type="evidence" value="ECO:0007669"/>
    <property type="project" value="InterPro"/>
</dbReference>
<protein>
    <recommendedName>
        <fullName evidence="3">MAM domain-containing protein</fullName>
    </recommendedName>
</protein>
<proteinExistence type="predicted"/>
<comment type="caution">
    <text evidence="4">The sequence shown here is derived from an EMBL/GenBank/DDBJ whole genome shotgun (WGS) entry which is preliminary data.</text>
</comment>
<dbReference type="OrthoDB" id="951108at2"/>
<feature type="signal peptide" evidence="2">
    <location>
        <begin position="1"/>
        <end position="17"/>
    </location>
</feature>
<organism evidence="4 5">
    <name type="scientific">Chryseobacterium angstadtii</name>
    <dbReference type="NCBI Taxonomy" id="558151"/>
    <lineage>
        <taxon>Bacteria</taxon>
        <taxon>Pseudomonadati</taxon>
        <taxon>Bacteroidota</taxon>
        <taxon>Flavobacteriia</taxon>
        <taxon>Flavobacteriales</taxon>
        <taxon>Weeksellaceae</taxon>
        <taxon>Chryseobacterium group</taxon>
        <taxon>Chryseobacterium</taxon>
    </lineage>
</organism>
<name>A0A0J7IFE9_9FLAO</name>
<dbReference type="NCBIfam" id="TIGR04183">
    <property type="entry name" value="Por_Secre_tail"/>
    <property type="match status" value="1"/>
</dbReference>
<evidence type="ECO:0000313" key="4">
    <source>
        <dbReference type="EMBL" id="KMQ65163.1"/>
    </source>
</evidence>
<sequence>MKKLFYSLLFTTTLINAQVTSFPWTETFETDSPTATSWTKIYESGNKEWSIVQTANPGYYTSSGPYAGSYMAQFDVTAFNGATTKYVSPVLNLSSATSPSLEFYFRNEAWDSDQNEINVYYRTSTSGAWTLISNYNTSVADWTSSGILPLPSPSATYQIAIEGVANYGYAINVDNVTVNAGTLSTSETKLKAPQIKIFPNPVSKTLSIDSKEKIADATIHDVSGKIIRTEKISDNQISVEYLKPGVYFITVKHVDGTSNTLKFIKK</sequence>
<dbReference type="InterPro" id="IPR013320">
    <property type="entry name" value="ConA-like_dom_sf"/>
</dbReference>
<feature type="chain" id="PRO_5005288302" description="MAM domain-containing protein" evidence="2">
    <location>
        <begin position="18"/>
        <end position="266"/>
    </location>
</feature>
<accession>A0A0J7IFE9</accession>